<dbReference type="Pfam" id="PF19940">
    <property type="entry name" value="DUF6402"/>
    <property type="match status" value="1"/>
</dbReference>
<evidence type="ECO:0000313" key="3">
    <source>
        <dbReference type="Proteomes" id="UP000598032"/>
    </source>
</evidence>
<evidence type="ECO:0000256" key="1">
    <source>
        <dbReference type="SAM" id="MobiDB-lite"/>
    </source>
</evidence>
<dbReference type="Proteomes" id="UP000598032">
    <property type="component" value="Unassembled WGS sequence"/>
</dbReference>
<evidence type="ECO:0000313" key="2">
    <source>
        <dbReference type="EMBL" id="CAD6517259.1"/>
    </source>
</evidence>
<gene>
    <name evidence="2" type="ORF">LMG28140_00911</name>
</gene>
<name>A0ABN7HHK2_9BURK</name>
<dbReference type="InterPro" id="IPR045646">
    <property type="entry name" value="DUF6402"/>
</dbReference>
<accession>A0ABN7HHK2</accession>
<organism evidence="2 3">
    <name type="scientific">Paraburkholderia metrosideri</name>
    <dbReference type="NCBI Taxonomy" id="580937"/>
    <lineage>
        <taxon>Bacteria</taxon>
        <taxon>Pseudomonadati</taxon>
        <taxon>Pseudomonadota</taxon>
        <taxon>Betaproteobacteria</taxon>
        <taxon>Burkholderiales</taxon>
        <taxon>Burkholderiaceae</taxon>
        <taxon>Paraburkholderia</taxon>
    </lineage>
</organism>
<reference evidence="2 3" key="1">
    <citation type="submission" date="2020-10" db="EMBL/GenBank/DDBJ databases">
        <authorList>
            <person name="Peeters C."/>
        </authorList>
    </citation>
    <scope>NUCLEOTIDE SEQUENCE [LARGE SCALE GENOMIC DNA]</scope>
    <source>
        <strain evidence="2 3">LMG 28140</strain>
    </source>
</reference>
<protein>
    <submittedName>
        <fullName evidence="2">Uncharacterized protein</fullName>
    </submittedName>
</protein>
<dbReference type="RefSeq" id="WP_201641097.1">
    <property type="nucleotide sequence ID" value="NZ_CAJHCP010000002.1"/>
</dbReference>
<feature type="region of interest" description="Disordered" evidence="1">
    <location>
        <begin position="42"/>
        <end position="64"/>
    </location>
</feature>
<feature type="compositionally biased region" description="Pro residues" evidence="1">
    <location>
        <begin position="52"/>
        <end position="61"/>
    </location>
</feature>
<keyword evidence="3" id="KW-1185">Reference proteome</keyword>
<proteinExistence type="predicted"/>
<sequence>MSSLSYGSIPYYKINQIFWTWTLYDGEDGCHIVRDTALSLDKAPPRLRDQPKTPPLPPKAPAPEKDFLDHLVAAKQAVSRFKKWLDTPDPPKPPRPATQGKKRDTVPPFDIQEIPDAMRATHMPVGARLMEKWFAGELNYSPDDAAEVAMTNQDGKPYPPSMIDTRTVKMAWILEFARAKQQYEFLISIAIYSESSRDKIAQKLAPYGGLGIVDLNAWRECPDLPSLHKRFQFQLSRVNGTLEQKFAMFIADQKRGTPDDLTAALGSFSFYAAIAGARIDRHTMTVTHIAVYVKDNYTFGTKPHEASQYLGHWNRKGVIVVPAFLAAQLGNIEFLDYAVATEPKSVYYPVKNSTFRDWQMEHRQGGDFIIYSDCVHMRLKNPITVYYK</sequence>
<comment type="caution">
    <text evidence="2">The sequence shown here is derived from an EMBL/GenBank/DDBJ whole genome shotgun (WGS) entry which is preliminary data.</text>
</comment>
<dbReference type="EMBL" id="CAJHCP010000002">
    <property type="protein sequence ID" value="CAD6517259.1"/>
    <property type="molecule type" value="Genomic_DNA"/>
</dbReference>
<feature type="region of interest" description="Disordered" evidence="1">
    <location>
        <begin position="82"/>
        <end position="115"/>
    </location>
</feature>